<organism evidence="1 2">
    <name type="scientific">Lysinibacillus sphaericus (strain C3-41)</name>
    <dbReference type="NCBI Taxonomy" id="444177"/>
    <lineage>
        <taxon>Bacteria</taxon>
        <taxon>Bacillati</taxon>
        <taxon>Bacillota</taxon>
        <taxon>Bacilli</taxon>
        <taxon>Bacillales</taxon>
        <taxon>Bacillaceae</taxon>
        <taxon>Lysinibacillus</taxon>
    </lineage>
</organism>
<dbReference type="EMBL" id="CP000817">
    <property type="protein sequence ID" value="ACA40023.1"/>
    <property type="molecule type" value="Genomic_DNA"/>
</dbReference>
<reference evidence="1 2" key="1">
    <citation type="journal article" date="2008" name="J. Bacteriol.">
        <title>Complete genome sequence of the mosquitocidal bacterium Bacillus sphaericus C3-41 and comparison with those of closely related Bacillus species.</title>
        <authorList>
            <person name="Hu X."/>
            <person name="Fan W."/>
            <person name="Han B."/>
            <person name="Liu H."/>
            <person name="Zheng D."/>
            <person name="Li Q."/>
            <person name="Dong W."/>
            <person name="Yan J."/>
            <person name="Gao M."/>
            <person name="Berry C."/>
            <person name="Yuan Z."/>
        </authorList>
    </citation>
    <scope>NUCLEOTIDE SEQUENCE [LARGE SCALE GENOMIC DNA]</scope>
    <source>
        <strain evidence="1 2">C3-41</strain>
    </source>
</reference>
<dbReference type="Proteomes" id="UP000002164">
    <property type="component" value="Chromosome"/>
</dbReference>
<accession>B1HXP8</accession>
<evidence type="ECO:0000313" key="2">
    <source>
        <dbReference type="Proteomes" id="UP000002164"/>
    </source>
</evidence>
<dbReference type="EnsemblBacteria" id="ACA40023">
    <property type="protein sequence ID" value="ACA40023"/>
    <property type="gene ID" value="Bsph_2470"/>
</dbReference>
<proteinExistence type="predicted"/>
<protein>
    <submittedName>
        <fullName evidence="1">Uncharacterized protein</fullName>
    </submittedName>
</protein>
<dbReference type="HOGENOM" id="CLU_3272396_0_0_9"/>
<dbReference type="AlphaFoldDB" id="B1HXP8"/>
<name>B1HXP8_LYSSC</name>
<gene>
    <name evidence="1" type="ordered locus">Bsph_2470</name>
</gene>
<dbReference type="KEGG" id="lsp:Bsph_2470"/>
<evidence type="ECO:0000313" key="1">
    <source>
        <dbReference type="EMBL" id="ACA40023.1"/>
    </source>
</evidence>
<sequence>MFILLMGIVSLIKVYQIKQESIIKLKELEVELEKIKLEREK</sequence>